<dbReference type="Gene3D" id="3.40.30.10">
    <property type="entry name" value="Glutaredoxin"/>
    <property type="match status" value="1"/>
</dbReference>
<keyword evidence="3" id="KW-1185">Reference proteome</keyword>
<evidence type="ECO:0000313" key="3">
    <source>
        <dbReference type="Proteomes" id="UP000603352"/>
    </source>
</evidence>
<accession>A0ABQ1II79</accession>
<dbReference type="SUPFAM" id="SSF52833">
    <property type="entry name" value="Thioredoxin-like"/>
    <property type="match status" value="1"/>
</dbReference>
<dbReference type="InterPro" id="IPR016639">
    <property type="entry name" value="GST_Omega/GSH"/>
</dbReference>
<evidence type="ECO:0000259" key="1">
    <source>
        <dbReference type="Pfam" id="PF13409"/>
    </source>
</evidence>
<dbReference type="SFLD" id="SFLDS00019">
    <property type="entry name" value="Glutathione_Transferase_(cytos"/>
    <property type="match status" value="1"/>
</dbReference>
<dbReference type="EMBL" id="BMDZ01000023">
    <property type="protein sequence ID" value="GGB40539.1"/>
    <property type="molecule type" value="Genomic_DNA"/>
</dbReference>
<comment type="caution">
    <text evidence="2">The sequence shown here is derived from an EMBL/GenBank/DDBJ whole genome shotgun (WGS) entry which is preliminary data.</text>
</comment>
<dbReference type="CDD" id="cd03190">
    <property type="entry name" value="GST_C_Omega_like"/>
    <property type="match status" value="1"/>
</dbReference>
<dbReference type="PANTHER" id="PTHR32419">
    <property type="entry name" value="GLUTATHIONYL-HYDROQUINONE REDUCTASE"/>
    <property type="match status" value="1"/>
</dbReference>
<dbReference type="InterPro" id="IPR004045">
    <property type="entry name" value="Glutathione_S-Trfase_N"/>
</dbReference>
<dbReference type="Gene3D" id="1.20.1050.10">
    <property type="match status" value="1"/>
</dbReference>
<dbReference type="Proteomes" id="UP000603352">
    <property type="component" value="Unassembled WGS sequence"/>
</dbReference>
<dbReference type="SUPFAM" id="SSF47616">
    <property type="entry name" value="GST C-terminal domain-like"/>
    <property type="match status" value="1"/>
</dbReference>
<protein>
    <submittedName>
        <fullName evidence="2">Glutathione-dependent reductase</fullName>
    </submittedName>
</protein>
<reference evidence="3" key="1">
    <citation type="journal article" date="2019" name="Int. J. Syst. Evol. Microbiol.">
        <title>The Global Catalogue of Microorganisms (GCM) 10K type strain sequencing project: providing services to taxonomists for standard genome sequencing and annotation.</title>
        <authorList>
            <consortium name="The Broad Institute Genomics Platform"/>
            <consortium name="The Broad Institute Genome Sequencing Center for Infectious Disease"/>
            <person name="Wu L."/>
            <person name="Ma J."/>
        </authorList>
    </citation>
    <scope>NUCLEOTIDE SEQUENCE [LARGE SCALE GENOMIC DNA]</scope>
    <source>
        <strain evidence="3">CGMCC 1.10188</strain>
    </source>
</reference>
<dbReference type="PANTHER" id="PTHR32419:SF6">
    <property type="entry name" value="GLUTATHIONE S-TRANSFERASE OMEGA-LIKE 1-RELATED"/>
    <property type="match status" value="1"/>
</dbReference>
<dbReference type="Pfam" id="PF13410">
    <property type="entry name" value="GST_C_2"/>
    <property type="match status" value="1"/>
</dbReference>
<proteinExistence type="predicted"/>
<dbReference type="SFLD" id="SFLDG01148">
    <property type="entry name" value="Xi_(cytGST)"/>
    <property type="match status" value="1"/>
</dbReference>
<name>A0ABQ1II79_9PROT</name>
<dbReference type="SFLD" id="SFLDG01206">
    <property type="entry name" value="Xi.1"/>
    <property type="match status" value="1"/>
</dbReference>
<organism evidence="2 3">
    <name type="scientific">Tistrella bauzanensis</name>
    <dbReference type="NCBI Taxonomy" id="657419"/>
    <lineage>
        <taxon>Bacteria</taxon>
        <taxon>Pseudomonadati</taxon>
        <taxon>Pseudomonadota</taxon>
        <taxon>Alphaproteobacteria</taxon>
        <taxon>Geminicoccales</taxon>
        <taxon>Geminicoccaceae</taxon>
        <taxon>Tistrella</taxon>
    </lineage>
</organism>
<dbReference type="InterPro" id="IPR036249">
    <property type="entry name" value="Thioredoxin-like_sf"/>
</dbReference>
<evidence type="ECO:0000313" key="2">
    <source>
        <dbReference type="EMBL" id="GGB40539.1"/>
    </source>
</evidence>
<dbReference type="InterPro" id="IPR040079">
    <property type="entry name" value="Glutathione_S-Trfase"/>
</dbReference>
<sequence>MGGRVIDGHWVEDGAAGDPRLHGGRFVRAASLFRDRIGAGTDLPPVAGRYHLYASWSCPWAHRALLVRHVKRLHDRVTVHPIDGPRVQGYPAADGRPVAVPGSDAQVVHLHQIYCLSDATYTGRSTVPMLWDAGRCRVVNNESADIIDMFDRGFGRPDTAIDDGPPPPDLCPAAHEAEIEALDARIHGALNNGVYLAGYARDQAAYEAAARGVFAMLDDLEARLQTRRFLIDNIPRRSDWRLFPTLFRFDAIYYGLFKCNLRPLAAYPALSGYLRDLYATPGIRQWCRLDRAVHGYYADPAVNPTGTIPIGLGSDLDTPHDRDHLGPRGDGPAMAAAAAMAGRHDAAILAG</sequence>
<dbReference type="InterPro" id="IPR036282">
    <property type="entry name" value="Glutathione-S-Trfase_C_sf"/>
</dbReference>
<gene>
    <name evidence="2" type="ORF">GCM10011505_22510</name>
</gene>
<feature type="domain" description="GST N-terminal" evidence="1">
    <location>
        <begin position="58"/>
        <end position="152"/>
    </location>
</feature>
<dbReference type="InterPro" id="IPR047047">
    <property type="entry name" value="GST_Omega-like_C"/>
</dbReference>
<dbReference type="Pfam" id="PF13409">
    <property type="entry name" value="GST_N_2"/>
    <property type="match status" value="1"/>
</dbReference>